<evidence type="ECO:0000256" key="5">
    <source>
        <dbReference type="ARBA" id="ARBA00022725"/>
    </source>
</evidence>
<keyword evidence="11" id="KW-1185">Reference proteome</keyword>
<protein>
    <recommendedName>
        <fullName evidence="10">Odorant receptor</fullName>
    </recommendedName>
</protein>
<dbReference type="GO" id="GO:0004984">
    <property type="term" value="F:olfactory receptor activity"/>
    <property type="evidence" value="ECO:0007669"/>
    <property type="project" value="InterPro"/>
</dbReference>
<evidence type="ECO:0000256" key="4">
    <source>
        <dbReference type="ARBA" id="ARBA00022692"/>
    </source>
</evidence>
<feature type="transmembrane region" description="Helical" evidence="10">
    <location>
        <begin position="40"/>
        <end position="62"/>
    </location>
</feature>
<dbReference type="Proteomes" id="UP000515180">
    <property type="component" value="Unplaced"/>
</dbReference>
<comment type="caution">
    <text evidence="10">Lacks conserved residue(s) required for the propagation of feature annotation.</text>
</comment>
<evidence type="ECO:0000313" key="12">
    <source>
        <dbReference type="RefSeq" id="XP_033180116.1"/>
    </source>
</evidence>
<proteinExistence type="inferred from homology"/>
<sequence length="403" mass="46555">MDVFQKTGEQYPDIYDIPYYNMIKKYLRFVGLDPHQKNGLITVIIMMTSITTVLIPMSIALYESLYTKNLDVMLECLPHLAAIVTSFVKIMNVYLNRENFRKLFDSITKEWQQLKLSQDLYILEEVTIRGSKMAKLYRNTLMVFMVLFLLVPLISPMMDILLPLNETRPRQQLLNVNYVLFDSHNYFFCVYLQLSWAAIVVSISIVTVDSLLMLIVHHNSGLFIVCGHQIQKKTRHLNSFTNEAMTEHYTYKEIRNCVIMHTKAIDFYDILDENNRLSYMIQIGLTMIGITTTAVQTVINLDRPGISIKSAVLCGANQFHLFMLSLPGQILVDHCTELTKQLYGSTWYGVPVKTQKMLYMMQIRTRSPCTLTACGLYQMNIENFGTTFKTCISYITMMLSLKG</sequence>
<keyword evidence="5 10" id="KW-0552">Olfaction</keyword>
<dbReference type="Pfam" id="PF02949">
    <property type="entry name" value="7tm_6"/>
    <property type="match status" value="1"/>
</dbReference>
<feature type="transmembrane region" description="Helical" evidence="10">
    <location>
        <begin position="184"/>
        <end position="208"/>
    </location>
</feature>
<dbReference type="PANTHER" id="PTHR21137">
    <property type="entry name" value="ODORANT RECEPTOR"/>
    <property type="match status" value="1"/>
</dbReference>
<dbReference type="AlphaFoldDB" id="A0A6P8M422"/>
<accession>A0A6P8M422</accession>
<keyword evidence="8 10" id="KW-0675">Receptor</keyword>
<keyword evidence="2" id="KW-1003">Cell membrane</keyword>
<evidence type="ECO:0000256" key="7">
    <source>
        <dbReference type="ARBA" id="ARBA00023136"/>
    </source>
</evidence>
<keyword evidence="9 10" id="KW-0807">Transducer</keyword>
<keyword evidence="7 10" id="KW-0472">Membrane</keyword>
<evidence type="ECO:0000256" key="6">
    <source>
        <dbReference type="ARBA" id="ARBA00022989"/>
    </source>
</evidence>
<dbReference type="RefSeq" id="XP_033180116.1">
    <property type="nucleotide sequence ID" value="XM_033324225.1"/>
</dbReference>
<keyword evidence="3 10" id="KW-0716">Sensory transduction</keyword>
<evidence type="ECO:0000256" key="10">
    <source>
        <dbReference type="RuleBase" id="RU351113"/>
    </source>
</evidence>
<dbReference type="GO" id="GO:0005886">
    <property type="term" value="C:plasma membrane"/>
    <property type="evidence" value="ECO:0007669"/>
    <property type="project" value="UniProtKB-SubCell"/>
</dbReference>
<gene>
    <name evidence="12" type="primary">LOC100746236</name>
</gene>
<keyword evidence="6 10" id="KW-1133">Transmembrane helix</keyword>
<dbReference type="PANTHER" id="PTHR21137:SF35">
    <property type="entry name" value="ODORANT RECEPTOR 19A-RELATED"/>
    <property type="match status" value="1"/>
</dbReference>
<dbReference type="GO" id="GO:0005549">
    <property type="term" value="F:odorant binding"/>
    <property type="evidence" value="ECO:0007669"/>
    <property type="project" value="InterPro"/>
</dbReference>
<reference evidence="12" key="1">
    <citation type="submission" date="2025-08" db="UniProtKB">
        <authorList>
            <consortium name="RefSeq"/>
        </authorList>
    </citation>
    <scope>IDENTIFICATION</scope>
</reference>
<comment type="subcellular location">
    <subcellularLocation>
        <location evidence="1 10">Cell membrane</location>
        <topology evidence="1 10">Multi-pass membrane protein</topology>
    </subcellularLocation>
</comment>
<evidence type="ECO:0000313" key="11">
    <source>
        <dbReference type="Proteomes" id="UP000515180"/>
    </source>
</evidence>
<organism evidence="11 12">
    <name type="scientific">Bombus impatiens</name>
    <name type="common">Bumblebee</name>
    <dbReference type="NCBI Taxonomy" id="132113"/>
    <lineage>
        <taxon>Eukaryota</taxon>
        <taxon>Metazoa</taxon>
        <taxon>Ecdysozoa</taxon>
        <taxon>Arthropoda</taxon>
        <taxon>Hexapoda</taxon>
        <taxon>Insecta</taxon>
        <taxon>Pterygota</taxon>
        <taxon>Neoptera</taxon>
        <taxon>Endopterygota</taxon>
        <taxon>Hymenoptera</taxon>
        <taxon>Apocrita</taxon>
        <taxon>Aculeata</taxon>
        <taxon>Apoidea</taxon>
        <taxon>Anthophila</taxon>
        <taxon>Apidae</taxon>
        <taxon>Bombus</taxon>
        <taxon>Pyrobombus</taxon>
    </lineage>
</organism>
<dbReference type="InterPro" id="IPR004117">
    <property type="entry name" value="7tm6_olfct_rcpt"/>
</dbReference>
<keyword evidence="4 10" id="KW-0812">Transmembrane</keyword>
<feature type="transmembrane region" description="Helical" evidence="10">
    <location>
        <begin position="77"/>
        <end position="95"/>
    </location>
</feature>
<evidence type="ECO:0000256" key="8">
    <source>
        <dbReference type="ARBA" id="ARBA00023170"/>
    </source>
</evidence>
<evidence type="ECO:0000256" key="9">
    <source>
        <dbReference type="ARBA" id="ARBA00023224"/>
    </source>
</evidence>
<name>A0A6P8M422_BOMIM</name>
<evidence type="ECO:0000256" key="1">
    <source>
        <dbReference type="ARBA" id="ARBA00004651"/>
    </source>
</evidence>
<feature type="transmembrane region" description="Helical" evidence="10">
    <location>
        <begin position="141"/>
        <end position="164"/>
    </location>
</feature>
<evidence type="ECO:0000256" key="3">
    <source>
        <dbReference type="ARBA" id="ARBA00022606"/>
    </source>
</evidence>
<evidence type="ECO:0000256" key="2">
    <source>
        <dbReference type="ARBA" id="ARBA00022475"/>
    </source>
</evidence>
<dbReference type="OrthoDB" id="7587477at2759"/>
<comment type="similarity">
    <text evidence="10">Belongs to the insect chemoreceptor superfamily. Heteromeric odorant receptor channel (TC 1.A.69) family.</text>
</comment>
<dbReference type="GeneID" id="100746236"/>
<dbReference type="GO" id="GO:0007165">
    <property type="term" value="P:signal transduction"/>
    <property type="evidence" value="ECO:0007669"/>
    <property type="project" value="UniProtKB-KW"/>
</dbReference>